<feature type="compositionally biased region" description="Basic residues" evidence="3">
    <location>
        <begin position="482"/>
        <end position="501"/>
    </location>
</feature>
<dbReference type="PANTHER" id="PTHR21562">
    <property type="entry name" value="NOTUM-RELATED"/>
    <property type="match status" value="1"/>
</dbReference>
<name>A0A336MQJ2_CULSO</name>
<evidence type="ECO:0000256" key="1">
    <source>
        <dbReference type="ARBA" id="ARBA00010213"/>
    </source>
</evidence>
<gene>
    <name evidence="6" type="primary">CSON003232</name>
    <name evidence="5" type="synonym">CSON003385</name>
</gene>
<evidence type="ECO:0000313" key="5">
    <source>
        <dbReference type="EMBL" id="SSX11592.1"/>
    </source>
</evidence>
<protein>
    <submittedName>
        <fullName evidence="6">CSON003232 protein</fullName>
    </submittedName>
    <submittedName>
        <fullName evidence="5">CSON003385 protein</fullName>
    </submittedName>
</protein>
<feature type="region of interest" description="Disordered" evidence="3">
    <location>
        <begin position="460"/>
        <end position="570"/>
    </location>
</feature>
<dbReference type="EMBL" id="UFQT01001610">
    <property type="protein sequence ID" value="SSX31159.1"/>
    <property type="molecule type" value="Genomic_DNA"/>
</dbReference>
<dbReference type="VEuPathDB" id="VectorBase:CSON003232"/>
<evidence type="ECO:0000256" key="4">
    <source>
        <dbReference type="SAM" id="Phobius"/>
    </source>
</evidence>
<evidence type="ECO:0000313" key="6">
    <source>
        <dbReference type="EMBL" id="SSX31053.1"/>
    </source>
</evidence>
<keyword evidence="4" id="KW-0472">Membrane</keyword>
<proteinExistence type="inferred from homology"/>
<dbReference type="InterPro" id="IPR004963">
    <property type="entry name" value="PAE/NOTUM"/>
</dbReference>
<feature type="transmembrane region" description="Helical" evidence="4">
    <location>
        <begin position="7"/>
        <end position="24"/>
    </location>
</feature>
<dbReference type="Pfam" id="PF03283">
    <property type="entry name" value="PAE"/>
    <property type="match status" value="1"/>
</dbReference>
<feature type="compositionally biased region" description="Low complexity" evidence="3">
    <location>
        <begin position="521"/>
        <end position="561"/>
    </location>
</feature>
<comment type="similarity">
    <text evidence="1">Belongs to the pectinacetylesterase family. Notum subfamily.</text>
</comment>
<feature type="coiled-coil region" evidence="2">
    <location>
        <begin position="411"/>
        <end position="445"/>
    </location>
</feature>
<evidence type="ECO:0000256" key="3">
    <source>
        <dbReference type="SAM" id="MobiDB-lite"/>
    </source>
</evidence>
<keyword evidence="4" id="KW-1133">Transmembrane helix</keyword>
<sequence>MCSSGTHYLWFFLSVTLVLIFFNVPSSDTRATNKSPRNRISSIETNSIQERQLPDTTNQFTDSKALKRVFLSNRTVTCNDGSKAGFYLRKSQGSRRWVVFFEGGWHCYSIESCKQRWMKLRHLMTSDKWPATRNVGGILSPSPTENPYWYNANHVIVPYCSSDSWSGTKMKPDSNGHRFMGSLIVKQVIDDLIPLGLGNYQGTELLMAGSSAGGLGVMLNLDNVKDFLQVERGLNVNVRGVSDSGWFLDREPYTTGAVAASEAVRQGWKHWNGALPKDCVTENVNEPWRCYFGHRLYNTLRAPLFVFQWLFDEAQMSADSVGAPVTPQQWDYIHEMGKALRSSLDNVTAVFAPSCIGHSVLTKRDWLDIKIDDISLAEALRCWENSGKKSQKLTKEQRLQRKRLRMEAEAKFGKRRKLSKEERELRRLKRQERRDRRRKMREERRVTAIVNAESNLLEKVPNKKRLMNKNMPKLIENENLNRRRHKSNCTNHHRHQRKQRLHSSSSSSSSHNNDCNDNKSNKILSNFNKNNHNSNKNKKISGNFNRNNNNNNNKNNNNNHRNNNKNKIDIPEPKKCTLRLLEQCSWPQCNQSCPILRNPMTGEEMKFLELLASFGLDMDGVAGALGVDMQTLTNMEHTELVRLLTQSAS</sequence>
<dbReference type="VEuPathDB" id="VectorBase:CSON003385"/>
<dbReference type="AlphaFoldDB" id="A0A336MQJ2"/>
<feature type="compositionally biased region" description="Low complexity" evidence="3">
    <location>
        <begin position="502"/>
        <end position="513"/>
    </location>
</feature>
<evidence type="ECO:0000256" key="2">
    <source>
        <dbReference type="SAM" id="Coils"/>
    </source>
</evidence>
<dbReference type="PANTHER" id="PTHR21562:SF122">
    <property type="entry name" value="PALMITOLEOYL-PROTEIN CARBOXYLESTERASE NOTUM"/>
    <property type="match status" value="1"/>
</dbReference>
<keyword evidence="2" id="KW-0175">Coiled coil</keyword>
<dbReference type="EMBL" id="UFQT01001573">
    <property type="protein sequence ID" value="SSX31053.1"/>
    <property type="molecule type" value="Genomic_DNA"/>
</dbReference>
<dbReference type="GO" id="GO:0016787">
    <property type="term" value="F:hydrolase activity"/>
    <property type="evidence" value="ECO:0007669"/>
    <property type="project" value="InterPro"/>
</dbReference>
<keyword evidence="4" id="KW-0812">Transmembrane</keyword>
<reference evidence="6" key="2">
    <citation type="submission" date="2018-07" db="EMBL/GenBank/DDBJ databases">
        <authorList>
            <person name="Quirk P.G."/>
            <person name="Krulwich T.A."/>
        </authorList>
    </citation>
    <scope>NUCLEOTIDE SEQUENCE</scope>
</reference>
<dbReference type="EMBL" id="UFQS01001610">
    <property type="protein sequence ID" value="SSX11592.1"/>
    <property type="molecule type" value="Genomic_DNA"/>
</dbReference>
<organism evidence="6">
    <name type="scientific">Culicoides sonorensis</name>
    <name type="common">Biting midge</name>
    <dbReference type="NCBI Taxonomy" id="179676"/>
    <lineage>
        <taxon>Eukaryota</taxon>
        <taxon>Metazoa</taxon>
        <taxon>Ecdysozoa</taxon>
        <taxon>Arthropoda</taxon>
        <taxon>Hexapoda</taxon>
        <taxon>Insecta</taxon>
        <taxon>Pterygota</taxon>
        <taxon>Neoptera</taxon>
        <taxon>Endopterygota</taxon>
        <taxon>Diptera</taxon>
        <taxon>Nematocera</taxon>
        <taxon>Chironomoidea</taxon>
        <taxon>Ceratopogonidae</taxon>
        <taxon>Ceratopogoninae</taxon>
        <taxon>Culicoides</taxon>
        <taxon>Monoculicoides</taxon>
    </lineage>
</organism>
<reference evidence="5" key="1">
    <citation type="submission" date="2018-04" db="EMBL/GenBank/DDBJ databases">
        <authorList>
            <person name="Go L.Y."/>
            <person name="Mitchell J.A."/>
        </authorList>
    </citation>
    <scope>NUCLEOTIDE SEQUENCE</scope>
    <source>
        <tissue evidence="5">Whole organism</tissue>
    </source>
</reference>
<accession>A0A336MQJ2</accession>